<organism evidence="1">
    <name type="scientific">marine metagenome</name>
    <dbReference type="NCBI Taxonomy" id="408172"/>
    <lineage>
        <taxon>unclassified sequences</taxon>
        <taxon>metagenomes</taxon>
        <taxon>ecological metagenomes</taxon>
    </lineage>
</organism>
<proteinExistence type="predicted"/>
<dbReference type="AlphaFoldDB" id="A0A383A2W1"/>
<evidence type="ECO:0000313" key="1">
    <source>
        <dbReference type="EMBL" id="SVE01961.1"/>
    </source>
</evidence>
<feature type="non-terminal residue" evidence="1">
    <location>
        <position position="149"/>
    </location>
</feature>
<name>A0A383A2W1_9ZZZZ</name>
<gene>
    <name evidence="1" type="ORF">METZ01_LOCUS454815</name>
</gene>
<sequence length="149" mass="17921">MHRYLSLLLFIGLAWGQNPCEDERYIKIKGKSLDDMSDREYSYFLKMEEKCESYQQINPKLDNVKSMKEPAVNNSISKVQQYEDYLIALGCEKRDGTDGINYYYYDAKKYYWKKIDDSWEYLYSLGYRKGENVNQEPGKLFKYDGRRWV</sequence>
<protein>
    <submittedName>
        <fullName evidence="1">Uncharacterized protein</fullName>
    </submittedName>
</protein>
<reference evidence="1" key="1">
    <citation type="submission" date="2018-05" db="EMBL/GenBank/DDBJ databases">
        <authorList>
            <person name="Lanie J.A."/>
            <person name="Ng W.-L."/>
            <person name="Kazmierczak K.M."/>
            <person name="Andrzejewski T.M."/>
            <person name="Davidsen T.M."/>
            <person name="Wayne K.J."/>
            <person name="Tettelin H."/>
            <person name="Glass J.I."/>
            <person name="Rusch D."/>
            <person name="Podicherti R."/>
            <person name="Tsui H.-C.T."/>
            <person name="Winkler M.E."/>
        </authorList>
    </citation>
    <scope>NUCLEOTIDE SEQUENCE</scope>
</reference>
<dbReference type="EMBL" id="UINC01188642">
    <property type="protein sequence ID" value="SVE01961.1"/>
    <property type="molecule type" value="Genomic_DNA"/>
</dbReference>
<accession>A0A383A2W1</accession>